<feature type="region of interest" description="Disordered" evidence="1">
    <location>
        <begin position="1"/>
        <end position="26"/>
    </location>
</feature>
<feature type="region of interest" description="Disordered" evidence="1">
    <location>
        <begin position="396"/>
        <end position="446"/>
    </location>
</feature>
<dbReference type="InterPro" id="IPR022300">
    <property type="entry name" value="PPK2-rel_1"/>
</dbReference>
<evidence type="ECO:0000313" key="4">
    <source>
        <dbReference type="Proteomes" id="UP000270021"/>
    </source>
</evidence>
<feature type="domain" description="Polyphosphate kinase-2-related" evidence="2">
    <location>
        <begin position="87"/>
        <end position="310"/>
    </location>
</feature>
<dbReference type="PANTHER" id="PTHR34383:SF3">
    <property type="entry name" value="POLYPHOSPHATE:AMP PHOSPHOTRANSFERASE"/>
    <property type="match status" value="1"/>
</dbReference>
<proteinExistence type="predicted"/>
<evidence type="ECO:0000256" key="1">
    <source>
        <dbReference type="SAM" id="MobiDB-lite"/>
    </source>
</evidence>
<organism evidence="3 4">
    <name type="scientific">Flaviflexus salsibiostraticola</name>
    <dbReference type="NCBI Taxonomy" id="1282737"/>
    <lineage>
        <taxon>Bacteria</taxon>
        <taxon>Bacillati</taxon>
        <taxon>Actinomycetota</taxon>
        <taxon>Actinomycetes</taxon>
        <taxon>Actinomycetales</taxon>
        <taxon>Actinomycetaceae</taxon>
        <taxon>Flaviflexus</taxon>
    </lineage>
</organism>
<dbReference type="Proteomes" id="UP000270021">
    <property type="component" value="Chromosome"/>
</dbReference>
<dbReference type="GO" id="GO:0016776">
    <property type="term" value="F:phosphotransferase activity, phosphate group as acceptor"/>
    <property type="evidence" value="ECO:0007669"/>
    <property type="project" value="InterPro"/>
</dbReference>
<dbReference type="AlphaFoldDB" id="A0A3S8ZB69"/>
<accession>A0A3S8ZB69</accession>
<feature type="compositionally biased region" description="Basic residues" evidence="1">
    <location>
        <begin position="396"/>
        <end position="438"/>
    </location>
</feature>
<name>A0A3S8ZB69_9ACTO</name>
<dbReference type="InterPro" id="IPR022488">
    <property type="entry name" value="PPK2-related"/>
</dbReference>
<sequence>MRATPSPSHSRTGRTEAQGSRQSEGYARLHVTPLSIRYARTDLTYRRREHIVANQLWETSPHLALRAGSDFDLAALDRSSTPGFTGSKSDGKARLDERADLLSELQERLFAHSRHGGTRSVLLILQGLDTAGKGGIVRHVMGMVDPQGVALASFVAPTEEELANHYLWRIKKKLPQPGKIGVFDRSHYEDVLVVRVEGLVEEEVWRERYDEINAFEKEIVDSGTTIIKIALMHSKEEQAGRLLERIERPDKRWKLSPSDLDTRAKWDDYQEAYQDVFRLTSTEHAPWYVIPGDKKWYARVAVTELLTQALIDIDPQWPKPRWKPEVQRRRLLETVDPALVDDLVEAVEEQLKDAKAEHGDFLAEKARVAELRHRDNGHRAPSINGNGGRAWAFLRHRTATPRARQSRRRLSRSATSRRRSQRSHRRRSARLSRRRPRSRRSDRLPLRVRGVPGLCRRLLSGLLGPRGG</sequence>
<evidence type="ECO:0000259" key="2">
    <source>
        <dbReference type="Pfam" id="PF03976"/>
    </source>
</evidence>
<dbReference type="Gene3D" id="3.40.50.300">
    <property type="entry name" value="P-loop containing nucleotide triphosphate hydrolases"/>
    <property type="match status" value="1"/>
</dbReference>
<dbReference type="OrthoDB" id="9775224at2"/>
<dbReference type="Pfam" id="PF03976">
    <property type="entry name" value="PPK2"/>
    <property type="match status" value="1"/>
</dbReference>
<gene>
    <name evidence="3" type="ORF">EJO69_10645</name>
</gene>
<dbReference type="PANTHER" id="PTHR34383">
    <property type="entry name" value="POLYPHOSPHATE:AMP PHOSPHOTRANSFERASE-RELATED"/>
    <property type="match status" value="1"/>
</dbReference>
<dbReference type="InterPro" id="IPR027417">
    <property type="entry name" value="P-loop_NTPase"/>
</dbReference>
<feature type="compositionally biased region" description="Polar residues" evidence="1">
    <location>
        <begin position="1"/>
        <end position="23"/>
    </location>
</feature>
<dbReference type="GO" id="GO:0006797">
    <property type="term" value="P:polyphosphate metabolic process"/>
    <property type="evidence" value="ECO:0007669"/>
    <property type="project" value="InterPro"/>
</dbReference>
<evidence type="ECO:0000313" key="3">
    <source>
        <dbReference type="EMBL" id="AZN30710.1"/>
    </source>
</evidence>
<protein>
    <recommendedName>
        <fullName evidence="2">Polyphosphate kinase-2-related domain-containing protein</fullName>
    </recommendedName>
</protein>
<dbReference type="NCBIfam" id="TIGR03709">
    <property type="entry name" value="PPK2_rel_1"/>
    <property type="match status" value="1"/>
</dbReference>
<dbReference type="KEGG" id="fsl:EJO69_10645"/>
<dbReference type="EMBL" id="CP034438">
    <property type="protein sequence ID" value="AZN30710.1"/>
    <property type="molecule type" value="Genomic_DNA"/>
</dbReference>
<dbReference type="SUPFAM" id="SSF52540">
    <property type="entry name" value="P-loop containing nucleoside triphosphate hydrolases"/>
    <property type="match status" value="1"/>
</dbReference>
<keyword evidence="4" id="KW-1185">Reference proteome</keyword>
<reference evidence="3 4" key="1">
    <citation type="submission" date="2018-12" db="EMBL/GenBank/DDBJ databases">
        <title>Complete genome sequence of Flaviflexus salsibiostraticola KCTC 33148.</title>
        <authorList>
            <person name="Bae J.-W."/>
        </authorList>
    </citation>
    <scope>NUCLEOTIDE SEQUENCE [LARGE SCALE GENOMIC DNA]</scope>
    <source>
        <strain evidence="3 4">KCTC 33148</strain>
    </source>
</reference>